<proteinExistence type="inferred from homology"/>
<dbReference type="HOGENOM" id="CLU_569131_0_0_1"/>
<dbReference type="ExpressionAtlas" id="F6H3Q4">
    <property type="expression patterns" value="baseline and differential"/>
</dbReference>
<dbReference type="GO" id="GO:0051259">
    <property type="term" value="P:protein complex oligomerization"/>
    <property type="evidence" value="ECO:0000318"/>
    <property type="project" value="GO_Central"/>
</dbReference>
<protein>
    <recommendedName>
        <fullName evidence="7">SHSP domain-containing protein</fullName>
    </recommendedName>
</protein>
<dbReference type="STRING" id="29760.F6H3Q4"/>
<evidence type="ECO:0000256" key="2">
    <source>
        <dbReference type="ARBA" id="ARBA00022490"/>
    </source>
</evidence>
<evidence type="ECO:0000256" key="3">
    <source>
        <dbReference type="ARBA" id="ARBA00023016"/>
    </source>
</evidence>
<comment type="similarity">
    <text evidence="4 5">Belongs to the small heat shock protein (HSP20) family.</text>
</comment>
<dbReference type="InParanoid" id="F6H3Q4"/>
<gene>
    <name evidence="8" type="ordered locus">VIT_04s0008g01530</name>
</gene>
<dbReference type="FunFam" id="2.60.40.790:FF:000010">
    <property type="entry name" value="17.3 kDa class II heat shock protein-like"/>
    <property type="match status" value="1"/>
</dbReference>
<dbReference type="PANTHER" id="PTHR11527">
    <property type="entry name" value="HEAT-SHOCK PROTEIN 20 FAMILY MEMBER"/>
    <property type="match status" value="1"/>
</dbReference>
<feature type="domain" description="SHSP" evidence="7">
    <location>
        <begin position="40"/>
        <end position="144"/>
    </location>
</feature>
<feature type="compositionally biased region" description="Basic and acidic residues" evidence="6">
    <location>
        <begin position="407"/>
        <end position="423"/>
    </location>
</feature>
<dbReference type="GO" id="GO:0051082">
    <property type="term" value="F:unfolded protein binding"/>
    <property type="evidence" value="ECO:0000318"/>
    <property type="project" value="GO_Central"/>
</dbReference>
<dbReference type="GO" id="GO:0009408">
    <property type="term" value="P:response to heat"/>
    <property type="evidence" value="ECO:0000318"/>
    <property type="project" value="GO_Central"/>
</dbReference>
<evidence type="ECO:0000259" key="7">
    <source>
        <dbReference type="PROSITE" id="PS01031"/>
    </source>
</evidence>
<evidence type="ECO:0000313" key="8">
    <source>
        <dbReference type="EMBL" id="CCB46587.1"/>
    </source>
</evidence>
<dbReference type="EMBL" id="FN595231">
    <property type="protein sequence ID" value="CCB46587.1"/>
    <property type="molecule type" value="Genomic_DNA"/>
</dbReference>
<accession>F6H3Q4</accession>
<dbReference type="InterPro" id="IPR008978">
    <property type="entry name" value="HSP20-like_chaperone"/>
</dbReference>
<name>F6H3Q4_VITVI</name>
<comment type="subcellular location">
    <subcellularLocation>
        <location evidence="1">Cytoplasm</location>
    </subcellularLocation>
</comment>
<dbReference type="Pfam" id="PF00011">
    <property type="entry name" value="HSP20"/>
    <property type="match status" value="3"/>
</dbReference>
<dbReference type="Proteomes" id="UP000009183">
    <property type="component" value="Chromosome 4"/>
</dbReference>
<sequence length="480" mass="53156">MDLRVMGFDSPLFSTLQHMLDAGDDSDKSLNAPTRTYVRDAKAMAATPADVKEYPNSYTFIVDMPGLRSGDIKVQVEDGNVLVISGERKREEEKEGSKYVRKESVGTSFVLSIFGSVPVKGVTEWPPQDSNPSPRLKDDKVALLKEGAKYVRTERSKMDLRIVGFDCPFFSTLQNMIDTGDDSDKSLNTPTRTYVRDAKAMAATPADVKEYPNSYAFIIDMPGLKSGDIKVQVEDDNVLVISGERKREEEKEGAKYVRMERRVGKFMRKFVLPENANTDKISAVCQDGVLTVTVEKLPPPEPKKPKTVEFHVTKSLKPNMDLRIRALDSPPFLTPSAELVSNPTRTNARKAKARPRHRCSGRDARGRLRDTGGCQGVPELLHLHCRHAGDEARRHQGSGGGRQCAGDQRREEARGGEGRRQVLRENGGEDGKVYEEVCVAGNAHTHQIDAKCQDGVLTVTVQKLPPPGPKKPKITEVNMA</sequence>
<dbReference type="PaxDb" id="29760-VIT_04s0008g01530.t01"/>
<reference evidence="9" key="1">
    <citation type="journal article" date="2007" name="Nature">
        <title>The grapevine genome sequence suggests ancestral hexaploidization in major angiosperm phyla.</title>
        <authorList>
            <consortium name="The French-Italian Public Consortium for Grapevine Genome Characterization."/>
            <person name="Jaillon O."/>
            <person name="Aury J.-M."/>
            <person name="Noel B."/>
            <person name="Policriti A."/>
            <person name="Clepet C."/>
            <person name="Casagrande A."/>
            <person name="Choisne N."/>
            <person name="Aubourg S."/>
            <person name="Vitulo N."/>
            <person name="Jubin C."/>
            <person name="Vezzi A."/>
            <person name="Legeai F."/>
            <person name="Hugueney P."/>
            <person name="Dasilva C."/>
            <person name="Horner D."/>
            <person name="Mica E."/>
            <person name="Jublot D."/>
            <person name="Poulain J."/>
            <person name="Bruyere C."/>
            <person name="Billault A."/>
            <person name="Segurens B."/>
            <person name="Gouyvenoux M."/>
            <person name="Ugarte E."/>
            <person name="Cattonaro F."/>
            <person name="Anthouard V."/>
            <person name="Vico V."/>
            <person name="Del Fabbro C."/>
            <person name="Alaux M."/>
            <person name="Di Gaspero G."/>
            <person name="Dumas V."/>
            <person name="Felice N."/>
            <person name="Paillard S."/>
            <person name="Juman I."/>
            <person name="Moroldo M."/>
            <person name="Scalabrin S."/>
            <person name="Canaguier A."/>
            <person name="Le Clainche I."/>
            <person name="Malacrida G."/>
            <person name="Durand E."/>
            <person name="Pesole G."/>
            <person name="Laucou V."/>
            <person name="Chatelet P."/>
            <person name="Merdinoglu D."/>
            <person name="Delledonne M."/>
            <person name="Pezzotti M."/>
            <person name="Lecharny A."/>
            <person name="Scarpelli C."/>
            <person name="Artiguenave F."/>
            <person name="Pe M.E."/>
            <person name="Valle G."/>
            <person name="Morgante M."/>
            <person name="Caboche M."/>
            <person name="Adam-Blondon A.-F."/>
            <person name="Weissenbach J."/>
            <person name="Quetier F."/>
            <person name="Wincker P."/>
        </authorList>
    </citation>
    <scope>NUCLEOTIDE SEQUENCE [LARGE SCALE GENOMIC DNA]</scope>
    <source>
        <strain evidence="9">cv. Pinot noir / PN40024</strain>
    </source>
</reference>
<feature type="region of interest" description="Disordered" evidence="6">
    <location>
        <begin position="391"/>
        <end position="423"/>
    </location>
</feature>
<dbReference type="Gene3D" id="2.60.40.790">
    <property type="match status" value="3"/>
</dbReference>
<feature type="domain" description="SHSP" evidence="7">
    <location>
        <begin position="197"/>
        <end position="313"/>
    </location>
</feature>
<dbReference type="PROSITE" id="PS01031">
    <property type="entry name" value="SHSP"/>
    <property type="match status" value="2"/>
</dbReference>
<dbReference type="GO" id="GO:0005737">
    <property type="term" value="C:cytoplasm"/>
    <property type="evidence" value="ECO:0007669"/>
    <property type="project" value="UniProtKB-SubCell"/>
</dbReference>
<dbReference type="InterPro" id="IPR002068">
    <property type="entry name" value="A-crystallin/Hsp20_dom"/>
</dbReference>
<evidence type="ECO:0000256" key="1">
    <source>
        <dbReference type="ARBA" id="ARBA00004496"/>
    </source>
</evidence>
<dbReference type="AlphaFoldDB" id="F6H3Q4"/>
<dbReference type="InterPro" id="IPR031107">
    <property type="entry name" value="Small_HSP"/>
</dbReference>
<dbReference type="SUPFAM" id="SSF49764">
    <property type="entry name" value="HSP20-like chaperones"/>
    <property type="match status" value="3"/>
</dbReference>
<dbReference type="GO" id="GO:0009651">
    <property type="term" value="P:response to salt stress"/>
    <property type="evidence" value="ECO:0000318"/>
    <property type="project" value="GO_Central"/>
</dbReference>
<keyword evidence="3" id="KW-0346">Stress response</keyword>
<organism evidence="8 9">
    <name type="scientific">Vitis vinifera</name>
    <name type="common">Grape</name>
    <dbReference type="NCBI Taxonomy" id="29760"/>
    <lineage>
        <taxon>Eukaryota</taxon>
        <taxon>Viridiplantae</taxon>
        <taxon>Streptophyta</taxon>
        <taxon>Embryophyta</taxon>
        <taxon>Tracheophyta</taxon>
        <taxon>Spermatophyta</taxon>
        <taxon>Magnoliopsida</taxon>
        <taxon>eudicotyledons</taxon>
        <taxon>Gunneridae</taxon>
        <taxon>Pentapetalae</taxon>
        <taxon>rosids</taxon>
        <taxon>Vitales</taxon>
        <taxon>Vitaceae</taxon>
        <taxon>Viteae</taxon>
        <taxon>Vitis</taxon>
    </lineage>
</organism>
<dbReference type="GO" id="GO:0042542">
    <property type="term" value="P:response to hydrogen peroxide"/>
    <property type="evidence" value="ECO:0000318"/>
    <property type="project" value="GO_Central"/>
</dbReference>
<dbReference type="GO" id="GO:0006457">
    <property type="term" value="P:protein folding"/>
    <property type="evidence" value="ECO:0000318"/>
    <property type="project" value="GO_Central"/>
</dbReference>
<dbReference type="eggNOG" id="KOG0710">
    <property type="taxonomic scope" value="Eukaryota"/>
</dbReference>
<dbReference type="FunFam" id="2.60.40.790:FF:000161">
    <property type="match status" value="1"/>
</dbReference>
<evidence type="ECO:0000313" key="9">
    <source>
        <dbReference type="Proteomes" id="UP000009183"/>
    </source>
</evidence>
<evidence type="ECO:0000256" key="5">
    <source>
        <dbReference type="RuleBase" id="RU003616"/>
    </source>
</evidence>
<keyword evidence="9" id="KW-1185">Reference proteome</keyword>
<keyword evidence="2" id="KW-0963">Cytoplasm</keyword>
<evidence type="ECO:0000256" key="4">
    <source>
        <dbReference type="PROSITE-ProRule" id="PRU00285"/>
    </source>
</evidence>
<dbReference type="OrthoDB" id="1431247at2759"/>
<evidence type="ECO:0000256" key="6">
    <source>
        <dbReference type="SAM" id="MobiDB-lite"/>
    </source>
</evidence>